<dbReference type="OrthoDB" id="9151455at2"/>
<sequence>MFAAIKRLLGTRGGAGADGDVLATWAKAEGHQLKRVKDSRGAGGFVVSTQAGWRVEWGASQRPYIAGQELRFRSDTGLPHDVQMLLLSKVLTQTLETDVFSRYTNAMQTQVDHTLPEEMRWLAMHPRISMAASPVLARRFALFCNAEEVARAWLDEDMLSQLDAAATSWWTDALLLVLTLNRGILTVRMSGQNLEAAQLHFVGGLFDRAAARCRAIARG</sequence>
<dbReference type="Proteomes" id="UP000244892">
    <property type="component" value="Chromosome"/>
</dbReference>
<evidence type="ECO:0000313" key="2">
    <source>
        <dbReference type="Proteomes" id="UP000244892"/>
    </source>
</evidence>
<proteinExistence type="predicted"/>
<reference evidence="1 2" key="1">
    <citation type="submission" date="2018-05" db="EMBL/GenBank/DDBJ databases">
        <title>complete genome sequence of Aquabacterium olei NBRC 110486.</title>
        <authorList>
            <person name="Tang B."/>
            <person name="Chang J."/>
            <person name="Zhang L."/>
            <person name="Yang H."/>
        </authorList>
    </citation>
    <scope>NUCLEOTIDE SEQUENCE [LARGE SCALE GENOMIC DNA]</scope>
    <source>
        <strain evidence="1 2">NBRC 110486</strain>
    </source>
</reference>
<organism evidence="1 2">
    <name type="scientific">Aquabacterium olei</name>
    <dbReference type="NCBI Taxonomy" id="1296669"/>
    <lineage>
        <taxon>Bacteria</taxon>
        <taxon>Pseudomonadati</taxon>
        <taxon>Pseudomonadota</taxon>
        <taxon>Betaproteobacteria</taxon>
        <taxon>Burkholderiales</taxon>
        <taxon>Aquabacterium</taxon>
    </lineage>
</organism>
<keyword evidence="2" id="KW-1185">Reference proteome</keyword>
<dbReference type="RefSeq" id="WP_109037019.1">
    <property type="nucleotide sequence ID" value="NZ_CP029210.1"/>
</dbReference>
<evidence type="ECO:0000313" key="1">
    <source>
        <dbReference type="EMBL" id="AWI54023.1"/>
    </source>
</evidence>
<gene>
    <name evidence="1" type="ORF">DEH84_11740</name>
</gene>
<accession>A0A2U8FSJ4</accession>
<dbReference type="KEGG" id="aon:DEH84_11740"/>
<protein>
    <submittedName>
        <fullName evidence="1">Uncharacterized protein</fullName>
    </submittedName>
</protein>
<dbReference type="AlphaFoldDB" id="A0A2U8FSJ4"/>
<name>A0A2U8FSJ4_9BURK</name>
<dbReference type="EMBL" id="CP029210">
    <property type="protein sequence ID" value="AWI54023.1"/>
    <property type="molecule type" value="Genomic_DNA"/>
</dbReference>